<evidence type="ECO:0000256" key="3">
    <source>
        <dbReference type="ARBA" id="ARBA00023014"/>
    </source>
</evidence>
<keyword evidence="3" id="KW-0411">Iron-sulfur</keyword>
<keyword evidence="6" id="KW-1185">Reference proteome</keyword>
<dbReference type="EMBL" id="AP021879">
    <property type="protein sequence ID" value="BBO88721.1"/>
    <property type="molecule type" value="Genomic_DNA"/>
</dbReference>
<feature type="domain" description="4Fe-4S ferredoxin-type" evidence="4">
    <location>
        <begin position="21"/>
        <end position="51"/>
    </location>
</feature>
<dbReference type="SUPFAM" id="SSF46548">
    <property type="entry name" value="alpha-helical ferredoxin"/>
    <property type="match status" value="1"/>
</dbReference>
<dbReference type="PANTHER" id="PTHR43255">
    <property type="entry name" value="IRON-SULFUR-BINDING OXIDOREDUCTASE FADF-RELATED-RELATED"/>
    <property type="match status" value="1"/>
</dbReference>
<dbReference type="GO" id="GO:0051536">
    <property type="term" value="F:iron-sulfur cluster binding"/>
    <property type="evidence" value="ECO:0007669"/>
    <property type="project" value="UniProtKB-KW"/>
</dbReference>
<dbReference type="GO" id="GO:0046872">
    <property type="term" value="F:metal ion binding"/>
    <property type="evidence" value="ECO:0007669"/>
    <property type="project" value="UniProtKB-KW"/>
</dbReference>
<name>A0A5K8A8A9_9BACT</name>
<proteinExistence type="predicted"/>
<dbReference type="PANTHER" id="PTHR43255:SF2">
    <property type="entry name" value="HETERODISULFIDE REDUCTASE RELATED PROTEIN"/>
    <property type="match status" value="1"/>
</dbReference>
<organism evidence="5 6">
    <name type="scientific">Desulfosarcina ovata subsp. ovata</name>
    <dbReference type="NCBI Taxonomy" id="2752305"/>
    <lineage>
        <taxon>Bacteria</taxon>
        <taxon>Pseudomonadati</taxon>
        <taxon>Thermodesulfobacteriota</taxon>
        <taxon>Desulfobacteria</taxon>
        <taxon>Desulfobacterales</taxon>
        <taxon>Desulfosarcinaceae</taxon>
        <taxon>Desulfosarcina</taxon>
    </lineage>
</organism>
<dbReference type="PROSITE" id="PS00198">
    <property type="entry name" value="4FE4S_FER_1"/>
    <property type="match status" value="1"/>
</dbReference>
<reference evidence="5 6" key="1">
    <citation type="submission" date="2019-11" db="EMBL/GenBank/DDBJ databases">
        <title>Comparative genomics of hydrocarbon-degrading Desulfosarcina strains.</title>
        <authorList>
            <person name="Watanabe M."/>
            <person name="Kojima H."/>
            <person name="Fukui M."/>
        </authorList>
    </citation>
    <scope>NUCLEOTIDE SEQUENCE [LARGE SCALE GENOMIC DNA]</scope>
    <source>
        <strain evidence="6">oXyS1</strain>
    </source>
</reference>
<dbReference type="InterPro" id="IPR017900">
    <property type="entry name" value="4Fe4S_Fe_S_CS"/>
</dbReference>
<dbReference type="GO" id="GO:0005886">
    <property type="term" value="C:plasma membrane"/>
    <property type="evidence" value="ECO:0007669"/>
    <property type="project" value="TreeGrafter"/>
</dbReference>
<sequence>MNEAAINIHEDSVRFTDVVSAVGGVDVSYCYQCGKCATGCPVAHEMDLVPTQLMHAIQLGLTDVVYKSKTMWLCASCLTCTTRCPQEIDIAETMNTIKIMMLRNGKKPQIPDVLKSNKCFVQNLNWFGRLYELGMVGMLKLRTGKFTEDMAMGIKMLKKDKFHLIPGFEGAGAVHKILKRVKKQEKS</sequence>
<keyword evidence="1" id="KW-0479">Metal-binding</keyword>
<accession>A0A5K8A8A9</accession>
<evidence type="ECO:0000313" key="5">
    <source>
        <dbReference type="EMBL" id="BBO88721.1"/>
    </source>
</evidence>
<evidence type="ECO:0000259" key="4">
    <source>
        <dbReference type="PROSITE" id="PS51379"/>
    </source>
</evidence>
<dbReference type="InterPro" id="IPR009051">
    <property type="entry name" value="Helical_ferredxn"/>
</dbReference>
<evidence type="ECO:0000256" key="1">
    <source>
        <dbReference type="ARBA" id="ARBA00022723"/>
    </source>
</evidence>
<dbReference type="Proteomes" id="UP000422108">
    <property type="component" value="Chromosome"/>
</dbReference>
<dbReference type="PROSITE" id="PS51379">
    <property type="entry name" value="4FE4S_FER_2"/>
    <property type="match status" value="1"/>
</dbReference>
<dbReference type="RefSeq" id="WP_155309997.1">
    <property type="nucleotide sequence ID" value="NZ_AP021879.1"/>
</dbReference>
<keyword evidence="2" id="KW-0408">Iron</keyword>
<gene>
    <name evidence="5" type="primary">hdrC</name>
    <name evidence="5" type="ORF">DSCOOX_19010</name>
</gene>
<evidence type="ECO:0000313" key="6">
    <source>
        <dbReference type="Proteomes" id="UP000422108"/>
    </source>
</evidence>
<dbReference type="InterPro" id="IPR051460">
    <property type="entry name" value="HdrC_iron-sulfur_subunit"/>
</dbReference>
<evidence type="ECO:0000256" key="2">
    <source>
        <dbReference type="ARBA" id="ARBA00023004"/>
    </source>
</evidence>
<dbReference type="Gene3D" id="1.10.1060.10">
    <property type="entry name" value="Alpha-helical ferredoxin"/>
    <property type="match status" value="1"/>
</dbReference>
<dbReference type="InterPro" id="IPR017896">
    <property type="entry name" value="4Fe4S_Fe-S-bd"/>
</dbReference>
<dbReference type="Pfam" id="PF13183">
    <property type="entry name" value="Fer4_8"/>
    <property type="match status" value="1"/>
</dbReference>
<protein>
    <submittedName>
        <fullName evidence="5">Fe-S oxidoreductase</fullName>
    </submittedName>
</protein>
<dbReference type="AlphaFoldDB" id="A0A5K8A8A9"/>